<sequence>MDSRRFRWFFCSCEVALDSSREALPLYTSFRSCNWLVEEREVAAVRVLRRPGCEGERRYLTLISLLGSLATMRRVVNYLSSWARQQQVELFDASGFGYDVVLSFIPADNRYVDVSITVESCVDNVDFTVREEDATSFELVATPRIDVAAGCEGERRYLTLISLLGSLATMRRVVNYLSSWARQQQVELFDASGNPGFTAGRGFNPAGGAPGGG</sequence>
<evidence type="ECO:0000313" key="1">
    <source>
        <dbReference type="EMBL" id="KZV38288.1"/>
    </source>
</evidence>
<dbReference type="Proteomes" id="UP000250235">
    <property type="component" value="Unassembled WGS sequence"/>
</dbReference>
<dbReference type="EMBL" id="KV001984">
    <property type="protein sequence ID" value="KZV38288.1"/>
    <property type="molecule type" value="Genomic_DNA"/>
</dbReference>
<evidence type="ECO:0000313" key="2">
    <source>
        <dbReference type="Proteomes" id="UP000250235"/>
    </source>
</evidence>
<dbReference type="AlphaFoldDB" id="A0A2Z7BXB4"/>
<gene>
    <name evidence="1" type="ORF">F511_22249</name>
</gene>
<protein>
    <submittedName>
        <fullName evidence="1">Uncharacterized protein</fullName>
    </submittedName>
</protein>
<organism evidence="1 2">
    <name type="scientific">Dorcoceras hygrometricum</name>
    <dbReference type="NCBI Taxonomy" id="472368"/>
    <lineage>
        <taxon>Eukaryota</taxon>
        <taxon>Viridiplantae</taxon>
        <taxon>Streptophyta</taxon>
        <taxon>Embryophyta</taxon>
        <taxon>Tracheophyta</taxon>
        <taxon>Spermatophyta</taxon>
        <taxon>Magnoliopsida</taxon>
        <taxon>eudicotyledons</taxon>
        <taxon>Gunneridae</taxon>
        <taxon>Pentapetalae</taxon>
        <taxon>asterids</taxon>
        <taxon>lamiids</taxon>
        <taxon>Lamiales</taxon>
        <taxon>Gesneriaceae</taxon>
        <taxon>Didymocarpoideae</taxon>
        <taxon>Trichosporeae</taxon>
        <taxon>Loxocarpinae</taxon>
        <taxon>Dorcoceras</taxon>
    </lineage>
</organism>
<keyword evidence="2" id="KW-1185">Reference proteome</keyword>
<name>A0A2Z7BXB4_9LAMI</name>
<accession>A0A2Z7BXB4</accession>
<reference evidence="1 2" key="1">
    <citation type="journal article" date="2015" name="Proc. Natl. Acad. Sci. U.S.A.">
        <title>The resurrection genome of Boea hygrometrica: A blueprint for survival of dehydration.</title>
        <authorList>
            <person name="Xiao L."/>
            <person name="Yang G."/>
            <person name="Zhang L."/>
            <person name="Yang X."/>
            <person name="Zhao S."/>
            <person name="Ji Z."/>
            <person name="Zhou Q."/>
            <person name="Hu M."/>
            <person name="Wang Y."/>
            <person name="Chen M."/>
            <person name="Xu Y."/>
            <person name="Jin H."/>
            <person name="Xiao X."/>
            <person name="Hu G."/>
            <person name="Bao F."/>
            <person name="Hu Y."/>
            <person name="Wan P."/>
            <person name="Li L."/>
            <person name="Deng X."/>
            <person name="Kuang T."/>
            <person name="Xiang C."/>
            <person name="Zhu J.K."/>
            <person name="Oliver M.J."/>
            <person name="He Y."/>
        </authorList>
    </citation>
    <scope>NUCLEOTIDE SEQUENCE [LARGE SCALE GENOMIC DNA]</scope>
    <source>
        <strain evidence="2">cv. XS01</strain>
    </source>
</reference>
<proteinExistence type="predicted"/>